<sequence>MSAGTEIFSLQKKTALVTGATGYLGRAMVKILAAAGARVLVNGRNAKLVDELVNELGAQGLKADSAVFDITDAEAINGYFLSLNNEPLDILINNAYYGSAGNISCSSASSYIDSHNVTVVASHNILSSALPNLREAVKIRKDASIINIASMYGMVSPDLRLYDTEQAANPPFYGAAKAAFIQWTRYAACEFGKEKIRVNSISPGAFPSLDTQKSNPDFIGRLENKIPLGRVGLADELQGPVLFLASSASSYVNGSNLVVDGGWTCW</sequence>
<proteinExistence type="inferred from homology"/>
<dbReference type="InterPro" id="IPR036291">
    <property type="entry name" value="NAD(P)-bd_dom_sf"/>
</dbReference>
<evidence type="ECO:0000256" key="3">
    <source>
        <dbReference type="ARBA" id="ARBA00023002"/>
    </source>
</evidence>
<reference evidence="4" key="1">
    <citation type="submission" date="2018-06" db="EMBL/GenBank/DDBJ databases">
        <authorList>
            <person name="Zhirakovskaya E."/>
        </authorList>
    </citation>
    <scope>NUCLEOTIDE SEQUENCE</scope>
</reference>
<dbReference type="AlphaFoldDB" id="A0A3B0X3X2"/>
<evidence type="ECO:0008006" key="5">
    <source>
        <dbReference type="Google" id="ProtNLM"/>
    </source>
</evidence>
<dbReference type="EMBL" id="UOFI01000036">
    <property type="protein sequence ID" value="VAW63008.1"/>
    <property type="molecule type" value="Genomic_DNA"/>
</dbReference>
<protein>
    <recommendedName>
        <fullName evidence="5">3-oxoacyl-[acyl-carrier protein] reductase</fullName>
    </recommendedName>
</protein>
<organism evidence="4">
    <name type="scientific">hydrothermal vent metagenome</name>
    <dbReference type="NCBI Taxonomy" id="652676"/>
    <lineage>
        <taxon>unclassified sequences</taxon>
        <taxon>metagenomes</taxon>
        <taxon>ecological metagenomes</taxon>
    </lineage>
</organism>
<dbReference type="SUPFAM" id="SSF51735">
    <property type="entry name" value="NAD(P)-binding Rossmann-fold domains"/>
    <property type="match status" value="1"/>
</dbReference>
<evidence type="ECO:0000313" key="4">
    <source>
        <dbReference type="EMBL" id="VAW63008.1"/>
    </source>
</evidence>
<dbReference type="InterPro" id="IPR052178">
    <property type="entry name" value="Sec_Metab_Biosynth_SDR"/>
</dbReference>
<evidence type="ECO:0000256" key="2">
    <source>
        <dbReference type="ARBA" id="ARBA00022857"/>
    </source>
</evidence>
<keyword evidence="3" id="KW-0560">Oxidoreductase</keyword>
<dbReference type="Pfam" id="PF13561">
    <property type="entry name" value="adh_short_C2"/>
    <property type="match status" value="1"/>
</dbReference>
<dbReference type="Gene3D" id="3.40.50.720">
    <property type="entry name" value="NAD(P)-binding Rossmann-like Domain"/>
    <property type="match status" value="1"/>
</dbReference>
<accession>A0A3B0X3X2</accession>
<evidence type="ECO:0000256" key="1">
    <source>
        <dbReference type="ARBA" id="ARBA00006484"/>
    </source>
</evidence>
<dbReference type="PRINTS" id="PR00080">
    <property type="entry name" value="SDRFAMILY"/>
</dbReference>
<name>A0A3B0X3X2_9ZZZZ</name>
<dbReference type="InterPro" id="IPR002347">
    <property type="entry name" value="SDR_fam"/>
</dbReference>
<gene>
    <name evidence="4" type="ORF">MNBD_GAMMA09-570</name>
</gene>
<comment type="similarity">
    <text evidence="1">Belongs to the short-chain dehydrogenases/reductases (SDR) family.</text>
</comment>
<dbReference type="GO" id="GO:0016491">
    <property type="term" value="F:oxidoreductase activity"/>
    <property type="evidence" value="ECO:0007669"/>
    <property type="project" value="UniProtKB-KW"/>
</dbReference>
<dbReference type="PANTHER" id="PTHR43618">
    <property type="entry name" value="7-ALPHA-HYDROXYSTEROID DEHYDROGENASE"/>
    <property type="match status" value="1"/>
</dbReference>
<dbReference type="PRINTS" id="PR00081">
    <property type="entry name" value="GDHRDH"/>
</dbReference>
<dbReference type="PANTHER" id="PTHR43618:SF8">
    <property type="entry name" value="7ALPHA-HYDROXYSTEROID DEHYDROGENASE"/>
    <property type="match status" value="1"/>
</dbReference>
<keyword evidence="2" id="KW-0521">NADP</keyword>